<dbReference type="GO" id="GO:0005680">
    <property type="term" value="C:anaphase-promoting complex"/>
    <property type="evidence" value="ECO:0007669"/>
    <property type="project" value="UniProtKB-ARBA"/>
</dbReference>
<dbReference type="GO" id="GO:0016567">
    <property type="term" value="P:protein ubiquitination"/>
    <property type="evidence" value="ECO:0007669"/>
    <property type="project" value="TreeGrafter"/>
</dbReference>
<dbReference type="AlphaFoldDB" id="A0AAD9MA88"/>
<feature type="repeat" description="TPR" evidence="3">
    <location>
        <begin position="127"/>
        <end position="160"/>
    </location>
</feature>
<gene>
    <name evidence="5" type="ORF">P8C59_000393</name>
</gene>
<dbReference type="GO" id="GO:0051301">
    <property type="term" value="P:cell division"/>
    <property type="evidence" value="ECO:0007669"/>
    <property type="project" value="TreeGrafter"/>
</dbReference>
<evidence type="ECO:0000256" key="4">
    <source>
        <dbReference type="SAM" id="MobiDB-lite"/>
    </source>
</evidence>
<protein>
    <submittedName>
        <fullName evidence="5">Uncharacterized protein</fullName>
    </submittedName>
</protein>
<evidence type="ECO:0000313" key="6">
    <source>
        <dbReference type="Proteomes" id="UP001217918"/>
    </source>
</evidence>
<comment type="similarity">
    <text evidence="2">Belongs to the APC3/CDC27 family.</text>
</comment>
<dbReference type="Pfam" id="PF13181">
    <property type="entry name" value="TPR_8"/>
    <property type="match status" value="1"/>
</dbReference>
<dbReference type="PANTHER" id="PTHR12558:SF13">
    <property type="entry name" value="CELL DIVISION CYCLE PROTEIN 27 HOMOLOG"/>
    <property type="match status" value="1"/>
</dbReference>
<dbReference type="Pfam" id="PF14559">
    <property type="entry name" value="TPR_19"/>
    <property type="match status" value="1"/>
</dbReference>
<comment type="caution">
    <text evidence="5">The sequence shown here is derived from an EMBL/GenBank/DDBJ whole genome shotgun (WGS) entry which is preliminary data.</text>
</comment>
<keyword evidence="1 3" id="KW-0802">TPR repeat</keyword>
<feature type="region of interest" description="Disordered" evidence="4">
    <location>
        <begin position="191"/>
        <end position="214"/>
    </location>
</feature>
<dbReference type="SMART" id="SM00028">
    <property type="entry name" value="TPR"/>
    <property type="match status" value="7"/>
</dbReference>
<name>A0AAD9MA88_9PEZI</name>
<feature type="repeat" description="TPR" evidence="3">
    <location>
        <begin position="592"/>
        <end position="625"/>
    </location>
</feature>
<dbReference type="SUPFAM" id="SSF48452">
    <property type="entry name" value="TPR-like"/>
    <property type="match status" value="2"/>
</dbReference>
<proteinExistence type="inferred from homology"/>
<feature type="repeat" description="TPR" evidence="3">
    <location>
        <begin position="524"/>
        <end position="557"/>
    </location>
</feature>
<feature type="compositionally biased region" description="Low complexity" evidence="4">
    <location>
        <begin position="327"/>
        <end position="339"/>
    </location>
</feature>
<feature type="repeat" description="TPR" evidence="3">
    <location>
        <begin position="660"/>
        <end position="693"/>
    </location>
</feature>
<dbReference type="EMBL" id="JAQQPM010000001">
    <property type="protein sequence ID" value="KAK2066588.1"/>
    <property type="molecule type" value="Genomic_DNA"/>
</dbReference>
<dbReference type="InterPro" id="IPR011990">
    <property type="entry name" value="TPR-like_helical_dom_sf"/>
</dbReference>
<dbReference type="GO" id="GO:0007091">
    <property type="term" value="P:metaphase/anaphase transition of mitotic cell cycle"/>
    <property type="evidence" value="ECO:0007669"/>
    <property type="project" value="TreeGrafter"/>
</dbReference>
<dbReference type="GO" id="GO:0005737">
    <property type="term" value="C:cytoplasm"/>
    <property type="evidence" value="ECO:0007669"/>
    <property type="project" value="TreeGrafter"/>
</dbReference>
<feature type="compositionally biased region" description="Polar residues" evidence="4">
    <location>
        <begin position="306"/>
        <end position="316"/>
    </location>
</feature>
<dbReference type="Pfam" id="PF00515">
    <property type="entry name" value="TPR_1"/>
    <property type="match status" value="1"/>
</dbReference>
<evidence type="ECO:0000256" key="2">
    <source>
        <dbReference type="ARBA" id="ARBA00038210"/>
    </source>
</evidence>
<evidence type="ECO:0000256" key="1">
    <source>
        <dbReference type="ARBA" id="ARBA00022803"/>
    </source>
</evidence>
<dbReference type="Gene3D" id="1.25.40.10">
    <property type="entry name" value="Tetratricopeptide repeat domain"/>
    <property type="match status" value="4"/>
</dbReference>
<dbReference type="InterPro" id="IPR019734">
    <property type="entry name" value="TPR_rpt"/>
</dbReference>
<sequence length="716" mass="79728">MAPNSATVASLLRQTVYYHLDNLNYDNALFCAERLQAHDPRTSESSYLLALCHLRLGNARSAYETSKPEGYRGGHLGSAFVFAQSCLALERYKDGITALEKARALWTGRNTMGKHGPWGGAPYPDMATFSCLLGKLYRGLDDKKKAISCFEDALRGNPFMWDAFTILCDMGVSVRIPNIFKPSDGLARNFDEDTSLTPQDPNGAAFSTPLEPLPRRAGVPSVLPDIHDPFDQQHSSTFQDIPTSNILLNESRQTDFVAKIAAARSRITANQGVVSDTNGIDTPNASTTAAFAQTMRLGQGEEANGVGTSSATQTSKRPPISRIMRPGSSGSSVGRVVSGNRKPMEENTMDIDEAPRAREASAVQNPQPKIAEPDTAKVDEALKLILDMLKKMASGYLHASRFQCQESLNAYSSLPRAHQDTPWVLAQMGRAQYEQTNYAEADKLFKRLRVIAPTRMEDMEVYSTILWHLNRETELSYLAHELIDAEWNSPQAWCTLGNAWSIARDHEQALKCFKRATQLDPGFAYAYTLQGHEHYLNEEYDKALTAYRHAMSADKRHYNAYYGVGKVYEKLGNYDKAFTHYHTASVIHPTHAVLITCIGTVLEKQKQIVPALQYFTKAAELAPKAAQTRYKKARALLAIGQLQSAQRELMVLNDIAPDDARVHFLLGKLSKTLRDKKMAVRYFTIALSLDPKASQEIKNEIESLEDDDILDDSMMH</sequence>
<dbReference type="Pfam" id="PF12895">
    <property type="entry name" value="ANAPC3"/>
    <property type="match status" value="1"/>
</dbReference>
<feature type="region of interest" description="Disordered" evidence="4">
    <location>
        <begin position="302"/>
        <end position="339"/>
    </location>
</feature>
<organism evidence="5 6">
    <name type="scientific">Phyllachora maydis</name>
    <dbReference type="NCBI Taxonomy" id="1825666"/>
    <lineage>
        <taxon>Eukaryota</taxon>
        <taxon>Fungi</taxon>
        <taxon>Dikarya</taxon>
        <taxon>Ascomycota</taxon>
        <taxon>Pezizomycotina</taxon>
        <taxon>Sordariomycetes</taxon>
        <taxon>Sordariomycetidae</taxon>
        <taxon>Phyllachorales</taxon>
        <taxon>Phyllachoraceae</taxon>
        <taxon>Phyllachora</taxon>
    </lineage>
</organism>
<evidence type="ECO:0000313" key="5">
    <source>
        <dbReference type="EMBL" id="KAK2066588.1"/>
    </source>
</evidence>
<feature type="repeat" description="TPR" evidence="3">
    <location>
        <begin position="558"/>
        <end position="591"/>
    </location>
</feature>
<accession>A0AAD9MA88</accession>
<evidence type="ECO:0000256" key="3">
    <source>
        <dbReference type="PROSITE-ProRule" id="PRU00339"/>
    </source>
</evidence>
<reference evidence="5" key="1">
    <citation type="journal article" date="2023" name="Mol. Plant Microbe Interact.">
        <title>Elucidating the Obligate Nature and Biological Capacity of an Invasive Fungal Corn Pathogen.</title>
        <authorList>
            <person name="MacCready J.S."/>
            <person name="Roggenkamp E.M."/>
            <person name="Gdanetz K."/>
            <person name="Chilvers M.I."/>
        </authorList>
    </citation>
    <scope>NUCLEOTIDE SEQUENCE</scope>
    <source>
        <strain evidence="5">PM02</strain>
    </source>
</reference>
<dbReference type="Pfam" id="PF13432">
    <property type="entry name" value="TPR_16"/>
    <property type="match status" value="1"/>
</dbReference>
<dbReference type="GO" id="GO:0031145">
    <property type="term" value="P:anaphase-promoting complex-dependent catabolic process"/>
    <property type="evidence" value="ECO:0007669"/>
    <property type="project" value="TreeGrafter"/>
</dbReference>
<dbReference type="PANTHER" id="PTHR12558">
    <property type="entry name" value="CELL DIVISION CYCLE 16,23,27"/>
    <property type="match status" value="1"/>
</dbReference>
<keyword evidence="6" id="KW-1185">Reference proteome</keyword>
<feature type="repeat" description="TPR" evidence="3">
    <location>
        <begin position="490"/>
        <end position="523"/>
    </location>
</feature>
<dbReference type="PROSITE" id="PS50005">
    <property type="entry name" value="TPR"/>
    <property type="match status" value="6"/>
</dbReference>
<dbReference type="Proteomes" id="UP001217918">
    <property type="component" value="Unassembled WGS sequence"/>
</dbReference>